<sequence>MNGSPPATSVVVGVDGSPDSVLAVRWAAADAVRRGRPLHLLHAAYDWRQFAYPQEFAGQALRLADDAGVRQASERIIADATAEARQIEPDLPITTATVVQPAVPALMEVARHAALVAVGSRGRTGFAALLVGSTGAQLAAHADCPVVIVRRYGHREGPHAGRVVVGVDGSHHAGHALGFAFEQAAFREAGLTAVHVYRWPAGGPPDDMLPLCYDPDDLRDDEQCLAAESLSGWRERYPEVEVRLDTVSGRAGGVLAELSAGAQLLVVGARGRGGFTGLRLGSVSHAAVHHASCPVAVVHEPRG</sequence>
<dbReference type="OrthoDB" id="3174546at2"/>
<organism evidence="3 4">
    <name type="scientific">Dactylosporangium aurantiacum</name>
    <dbReference type="NCBI Taxonomy" id="35754"/>
    <lineage>
        <taxon>Bacteria</taxon>
        <taxon>Bacillati</taxon>
        <taxon>Actinomycetota</taxon>
        <taxon>Actinomycetes</taxon>
        <taxon>Micromonosporales</taxon>
        <taxon>Micromonosporaceae</taxon>
        <taxon>Dactylosporangium</taxon>
    </lineage>
</organism>
<dbReference type="Pfam" id="PF00582">
    <property type="entry name" value="Usp"/>
    <property type="match status" value="2"/>
</dbReference>
<dbReference type="Proteomes" id="UP001058003">
    <property type="component" value="Chromosome"/>
</dbReference>
<dbReference type="PRINTS" id="PR01438">
    <property type="entry name" value="UNVRSLSTRESS"/>
</dbReference>
<keyword evidence="4" id="KW-1185">Reference proteome</keyword>
<dbReference type="Gene3D" id="3.40.50.620">
    <property type="entry name" value="HUPs"/>
    <property type="match status" value="2"/>
</dbReference>
<dbReference type="InterPro" id="IPR006016">
    <property type="entry name" value="UspA"/>
</dbReference>
<evidence type="ECO:0000313" key="4">
    <source>
        <dbReference type="Proteomes" id="UP001058003"/>
    </source>
</evidence>
<dbReference type="PANTHER" id="PTHR31964:SF113">
    <property type="entry name" value="USPA DOMAIN-CONTAINING PROTEIN"/>
    <property type="match status" value="1"/>
</dbReference>
<dbReference type="InterPro" id="IPR006015">
    <property type="entry name" value="Universal_stress_UspA"/>
</dbReference>
<dbReference type="EMBL" id="CP073767">
    <property type="protein sequence ID" value="UWZ57869.1"/>
    <property type="molecule type" value="Genomic_DNA"/>
</dbReference>
<reference evidence="3" key="1">
    <citation type="submission" date="2021-04" db="EMBL/GenBank/DDBJ databases">
        <title>Dactylosporangium aurantiacum NRRL B-8018 full assembly.</title>
        <authorList>
            <person name="Hartkoorn R.C."/>
            <person name="Beaudoing E."/>
            <person name="Hot D."/>
        </authorList>
    </citation>
    <scope>NUCLEOTIDE SEQUENCE</scope>
    <source>
        <strain evidence="3">NRRL B-8018</strain>
    </source>
</reference>
<evidence type="ECO:0000256" key="1">
    <source>
        <dbReference type="ARBA" id="ARBA00008791"/>
    </source>
</evidence>
<dbReference type="KEGG" id="daur:Daura_17875"/>
<accession>A0A9Q9IKK3</accession>
<dbReference type="InterPro" id="IPR014729">
    <property type="entry name" value="Rossmann-like_a/b/a_fold"/>
</dbReference>
<evidence type="ECO:0000313" key="3">
    <source>
        <dbReference type="EMBL" id="UWZ57869.1"/>
    </source>
</evidence>
<dbReference type="SUPFAM" id="SSF52402">
    <property type="entry name" value="Adenine nucleotide alpha hydrolases-like"/>
    <property type="match status" value="2"/>
</dbReference>
<proteinExistence type="inferred from homology"/>
<dbReference type="RefSeq" id="WP_033366439.1">
    <property type="nucleotide sequence ID" value="NZ_CP073767.1"/>
</dbReference>
<feature type="domain" description="UspA" evidence="2">
    <location>
        <begin position="9"/>
        <end position="150"/>
    </location>
</feature>
<name>A0A9Q9IKK3_9ACTN</name>
<comment type="similarity">
    <text evidence="1">Belongs to the universal stress protein A family.</text>
</comment>
<dbReference type="PANTHER" id="PTHR31964">
    <property type="entry name" value="ADENINE NUCLEOTIDE ALPHA HYDROLASES-LIKE SUPERFAMILY PROTEIN"/>
    <property type="match status" value="1"/>
</dbReference>
<protein>
    <submittedName>
        <fullName evidence="3">Universal stress protein</fullName>
    </submittedName>
</protein>
<dbReference type="AlphaFoldDB" id="A0A9Q9IKK3"/>
<evidence type="ECO:0000259" key="2">
    <source>
        <dbReference type="Pfam" id="PF00582"/>
    </source>
</evidence>
<gene>
    <name evidence="3" type="ORF">Daura_17875</name>
</gene>
<feature type="domain" description="UspA" evidence="2">
    <location>
        <begin position="162"/>
        <end position="299"/>
    </location>
</feature>